<proteinExistence type="predicted"/>
<feature type="transmembrane region" description="Helical" evidence="1">
    <location>
        <begin position="20"/>
        <end position="42"/>
    </location>
</feature>
<dbReference type="GeneID" id="63753508"/>
<dbReference type="AlphaFoldDB" id="A0A1L9RL36"/>
<keyword evidence="1" id="KW-0472">Membrane</keyword>
<keyword evidence="1" id="KW-0812">Transmembrane</keyword>
<organism evidence="2 3">
    <name type="scientific">Aspergillus wentii DTO 134E9</name>
    <dbReference type="NCBI Taxonomy" id="1073089"/>
    <lineage>
        <taxon>Eukaryota</taxon>
        <taxon>Fungi</taxon>
        <taxon>Dikarya</taxon>
        <taxon>Ascomycota</taxon>
        <taxon>Pezizomycotina</taxon>
        <taxon>Eurotiomycetes</taxon>
        <taxon>Eurotiomycetidae</taxon>
        <taxon>Eurotiales</taxon>
        <taxon>Aspergillaceae</taxon>
        <taxon>Aspergillus</taxon>
        <taxon>Aspergillus subgen. Cremei</taxon>
    </lineage>
</organism>
<name>A0A1L9RL36_ASPWE</name>
<dbReference type="VEuPathDB" id="FungiDB:ASPWEDRAFT_518355"/>
<sequence>MQIDDLIHSFTANLHNQIPSLMPAAAVMLFSPALQAPWAHIFHLRCYRMILFHASSV</sequence>
<dbReference type="RefSeq" id="XP_040689307.1">
    <property type="nucleotide sequence ID" value="XM_040837660.1"/>
</dbReference>
<accession>A0A1L9RL36</accession>
<dbReference type="Proteomes" id="UP000184383">
    <property type="component" value="Unassembled WGS sequence"/>
</dbReference>
<keyword evidence="1" id="KW-1133">Transmembrane helix</keyword>
<evidence type="ECO:0000313" key="3">
    <source>
        <dbReference type="Proteomes" id="UP000184383"/>
    </source>
</evidence>
<gene>
    <name evidence="2" type="ORF">ASPWEDRAFT_518355</name>
</gene>
<evidence type="ECO:0000256" key="1">
    <source>
        <dbReference type="SAM" id="Phobius"/>
    </source>
</evidence>
<keyword evidence="3" id="KW-1185">Reference proteome</keyword>
<protein>
    <submittedName>
        <fullName evidence="2">Uncharacterized protein</fullName>
    </submittedName>
</protein>
<evidence type="ECO:0000313" key="2">
    <source>
        <dbReference type="EMBL" id="OJJ35631.1"/>
    </source>
</evidence>
<reference evidence="3" key="1">
    <citation type="journal article" date="2017" name="Genome Biol.">
        <title>Comparative genomics reveals high biological diversity and specific adaptations in the industrially and medically important fungal genus Aspergillus.</title>
        <authorList>
            <person name="de Vries R.P."/>
            <person name="Riley R."/>
            <person name="Wiebenga A."/>
            <person name="Aguilar-Osorio G."/>
            <person name="Amillis S."/>
            <person name="Uchima C.A."/>
            <person name="Anderluh G."/>
            <person name="Asadollahi M."/>
            <person name="Askin M."/>
            <person name="Barry K."/>
            <person name="Battaglia E."/>
            <person name="Bayram O."/>
            <person name="Benocci T."/>
            <person name="Braus-Stromeyer S.A."/>
            <person name="Caldana C."/>
            <person name="Canovas D."/>
            <person name="Cerqueira G.C."/>
            <person name="Chen F."/>
            <person name="Chen W."/>
            <person name="Choi C."/>
            <person name="Clum A."/>
            <person name="Dos Santos R.A."/>
            <person name="Damasio A.R."/>
            <person name="Diallinas G."/>
            <person name="Emri T."/>
            <person name="Fekete E."/>
            <person name="Flipphi M."/>
            <person name="Freyberg S."/>
            <person name="Gallo A."/>
            <person name="Gournas C."/>
            <person name="Habgood R."/>
            <person name="Hainaut M."/>
            <person name="Harispe M.L."/>
            <person name="Henrissat B."/>
            <person name="Hilden K.S."/>
            <person name="Hope R."/>
            <person name="Hossain A."/>
            <person name="Karabika E."/>
            <person name="Karaffa L."/>
            <person name="Karanyi Z."/>
            <person name="Krasevec N."/>
            <person name="Kuo A."/>
            <person name="Kusch H."/>
            <person name="LaButti K."/>
            <person name="Lagendijk E.L."/>
            <person name="Lapidus A."/>
            <person name="Levasseur A."/>
            <person name="Lindquist E."/>
            <person name="Lipzen A."/>
            <person name="Logrieco A.F."/>
            <person name="MacCabe A."/>
            <person name="Maekelae M.R."/>
            <person name="Malavazi I."/>
            <person name="Melin P."/>
            <person name="Meyer V."/>
            <person name="Mielnichuk N."/>
            <person name="Miskei M."/>
            <person name="Molnar A.P."/>
            <person name="Mule G."/>
            <person name="Ngan C.Y."/>
            <person name="Orejas M."/>
            <person name="Orosz E."/>
            <person name="Ouedraogo J.P."/>
            <person name="Overkamp K.M."/>
            <person name="Park H.-S."/>
            <person name="Perrone G."/>
            <person name="Piumi F."/>
            <person name="Punt P.J."/>
            <person name="Ram A.F."/>
            <person name="Ramon A."/>
            <person name="Rauscher S."/>
            <person name="Record E."/>
            <person name="Riano-Pachon D.M."/>
            <person name="Robert V."/>
            <person name="Roehrig J."/>
            <person name="Ruller R."/>
            <person name="Salamov A."/>
            <person name="Salih N.S."/>
            <person name="Samson R.A."/>
            <person name="Sandor E."/>
            <person name="Sanguinetti M."/>
            <person name="Schuetze T."/>
            <person name="Sepcic K."/>
            <person name="Shelest E."/>
            <person name="Sherlock G."/>
            <person name="Sophianopoulou V."/>
            <person name="Squina F.M."/>
            <person name="Sun H."/>
            <person name="Susca A."/>
            <person name="Todd R.B."/>
            <person name="Tsang A."/>
            <person name="Unkles S.E."/>
            <person name="van de Wiele N."/>
            <person name="van Rossen-Uffink D."/>
            <person name="Oliveira J.V."/>
            <person name="Vesth T.C."/>
            <person name="Visser J."/>
            <person name="Yu J.-H."/>
            <person name="Zhou M."/>
            <person name="Andersen M.R."/>
            <person name="Archer D.B."/>
            <person name="Baker S.E."/>
            <person name="Benoit I."/>
            <person name="Brakhage A.A."/>
            <person name="Braus G.H."/>
            <person name="Fischer R."/>
            <person name="Frisvad J.C."/>
            <person name="Goldman G.H."/>
            <person name="Houbraken J."/>
            <person name="Oakley B."/>
            <person name="Pocsi I."/>
            <person name="Scazzocchio C."/>
            <person name="Seiboth B."/>
            <person name="vanKuyk P.A."/>
            <person name="Wortman J."/>
            <person name="Dyer P.S."/>
            <person name="Grigoriev I.V."/>
        </authorList>
    </citation>
    <scope>NUCLEOTIDE SEQUENCE [LARGE SCALE GENOMIC DNA]</scope>
    <source>
        <strain evidence="3">DTO 134E9</strain>
    </source>
</reference>
<dbReference type="EMBL" id="KV878212">
    <property type="protein sequence ID" value="OJJ35631.1"/>
    <property type="molecule type" value="Genomic_DNA"/>
</dbReference>